<evidence type="ECO:0000313" key="1">
    <source>
        <dbReference type="Proteomes" id="UP000887564"/>
    </source>
</evidence>
<protein>
    <submittedName>
        <fullName evidence="2">Uncharacterized protein</fullName>
    </submittedName>
</protein>
<sequence>MEISDEVQKMPATFVLETIYSRIPIEKLTDLKHDISASRTEKEKKELGVDMRPLRTLSTMTIRKVHSRRRKGLNSQRRLSSEVVLGLDTTLAQSDVSAVSMSDEKERENAT</sequence>
<dbReference type="Proteomes" id="UP000887564">
    <property type="component" value="Unplaced"/>
</dbReference>
<name>A0A914S650_PAREQ</name>
<keyword evidence="1" id="KW-1185">Reference proteome</keyword>
<dbReference type="WBParaSite" id="PEQ_0001436701-mRNA-1">
    <property type="protein sequence ID" value="PEQ_0001436701-mRNA-1"/>
    <property type="gene ID" value="PEQ_0001436701"/>
</dbReference>
<proteinExistence type="predicted"/>
<reference evidence="2" key="1">
    <citation type="submission" date="2022-11" db="UniProtKB">
        <authorList>
            <consortium name="WormBaseParasite"/>
        </authorList>
    </citation>
    <scope>IDENTIFICATION</scope>
</reference>
<organism evidence="1 2">
    <name type="scientific">Parascaris equorum</name>
    <name type="common">Equine roundworm</name>
    <dbReference type="NCBI Taxonomy" id="6256"/>
    <lineage>
        <taxon>Eukaryota</taxon>
        <taxon>Metazoa</taxon>
        <taxon>Ecdysozoa</taxon>
        <taxon>Nematoda</taxon>
        <taxon>Chromadorea</taxon>
        <taxon>Rhabditida</taxon>
        <taxon>Spirurina</taxon>
        <taxon>Ascaridomorpha</taxon>
        <taxon>Ascaridoidea</taxon>
        <taxon>Ascarididae</taxon>
        <taxon>Parascaris</taxon>
    </lineage>
</organism>
<dbReference type="AlphaFoldDB" id="A0A914S650"/>
<accession>A0A914S650</accession>
<evidence type="ECO:0000313" key="2">
    <source>
        <dbReference type="WBParaSite" id="PEQ_0001436701-mRNA-1"/>
    </source>
</evidence>